<dbReference type="PROSITE" id="PS00584">
    <property type="entry name" value="PFKB_KINASES_2"/>
    <property type="match status" value="1"/>
</dbReference>
<evidence type="ECO:0000256" key="11">
    <source>
        <dbReference type="RuleBase" id="RU368116"/>
    </source>
</evidence>
<reference evidence="13 14" key="1">
    <citation type="submission" date="2018-09" db="EMBL/GenBank/DDBJ databases">
        <title>A high-quality reference genome of wild soybean provides a powerful tool to mine soybean genomes.</title>
        <authorList>
            <person name="Xie M."/>
            <person name="Chung C.Y.L."/>
            <person name="Li M.-W."/>
            <person name="Wong F.-L."/>
            <person name="Chan T.-F."/>
            <person name="Lam H.-M."/>
        </authorList>
    </citation>
    <scope>NUCLEOTIDE SEQUENCE [LARGE SCALE GENOMIC DNA]</scope>
    <source>
        <strain evidence="14">cv. W05</strain>
        <tissue evidence="13">Hypocotyl of etiolated seedlings</tissue>
    </source>
</reference>
<dbReference type="GO" id="GO:0006166">
    <property type="term" value="P:purine ribonucleoside salvage"/>
    <property type="evidence" value="ECO:0007669"/>
    <property type="project" value="UniProtKB-KW"/>
</dbReference>
<dbReference type="GO" id="GO:0005524">
    <property type="term" value="F:ATP binding"/>
    <property type="evidence" value="ECO:0007669"/>
    <property type="project" value="UniProtKB-UniRule"/>
</dbReference>
<feature type="active site" description="Proton acceptor" evidence="10">
    <location>
        <position position="173"/>
    </location>
</feature>
<name>A0A445H3S9_GLYSO</name>
<evidence type="ECO:0000313" key="14">
    <source>
        <dbReference type="Proteomes" id="UP000289340"/>
    </source>
</evidence>
<comment type="function">
    <text evidence="11">ATP dependent phosphorylation of adenosine and other related nucleoside analogs to monophosphate derivatives.</text>
</comment>
<dbReference type="GO" id="GO:0044209">
    <property type="term" value="P:AMP salvage"/>
    <property type="evidence" value="ECO:0007669"/>
    <property type="project" value="UniProtKB-UniRule"/>
</dbReference>
<protein>
    <recommendedName>
        <fullName evidence="4 11">Adenosine kinase</fullName>
        <shortName evidence="11">AK</shortName>
        <ecNumber evidence="4 11">2.7.1.20</ecNumber>
    </recommendedName>
    <alternativeName>
        <fullName evidence="11">Adenosine 5'-phosphotransferase</fullName>
    </alternativeName>
</protein>
<keyword evidence="14" id="KW-1185">Reference proteome</keyword>
<accession>A0A445H3S9</accession>
<dbReference type="SUPFAM" id="SSF53613">
    <property type="entry name" value="Ribokinase-like"/>
    <property type="match status" value="1"/>
</dbReference>
<gene>
    <name evidence="13" type="ORF">D0Y65_038184</name>
</gene>
<keyword evidence="8 11" id="KW-0418">Kinase</keyword>
<evidence type="ECO:0000256" key="7">
    <source>
        <dbReference type="ARBA" id="ARBA00022741"/>
    </source>
</evidence>
<organism evidence="13 14">
    <name type="scientific">Glycine soja</name>
    <name type="common">Wild soybean</name>
    <dbReference type="NCBI Taxonomy" id="3848"/>
    <lineage>
        <taxon>Eukaryota</taxon>
        <taxon>Viridiplantae</taxon>
        <taxon>Streptophyta</taxon>
        <taxon>Embryophyta</taxon>
        <taxon>Tracheophyta</taxon>
        <taxon>Spermatophyta</taxon>
        <taxon>Magnoliopsida</taxon>
        <taxon>eudicotyledons</taxon>
        <taxon>Gunneridae</taxon>
        <taxon>Pentapetalae</taxon>
        <taxon>rosids</taxon>
        <taxon>fabids</taxon>
        <taxon>Fabales</taxon>
        <taxon>Fabaceae</taxon>
        <taxon>Papilionoideae</taxon>
        <taxon>50 kb inversion clade</taxon>
        <taxon>NPAAA clade</taxon>
        <taxon>indigoferoid/millettioid clade</taxon>
        <taxon>Phaseoleae</taxon>
        <taxon>Glycine</taxon>
        <taxon>Glycine subgen. Soja</taxon>
    </lineage>
</organism>
<dbReference type="GO" id="GO:0004001">
    <property type="term" value="F:adenosine kinase activity"/>
    <property type="evidence" value="ECO:0007669"/>
    <property type="project" value="UniProtKB-UniRule"/>
</dbReference>
<evidence type="ECO:0000256" key="9">
    <source>
        <dbReference type="ARBA" id="ARBA00022840"/>
    </source>
</evidence>
<dbReference type="Proteomes" id="UP000289340">
    <property type="component" value="Chromosome 14"/>
</dbReference>
<dbReference type="AlphaFoldDB" id="A0A445H3S9"/>
<keyword evidence="6 11" id="KW-0660">Purine salvage</keyword>
<evidence type="ECO:0000256" key="8">
    <source>
        <dbReference type="ARBA" id="ARBA00022777"/>
    </source>
</evidence>
<dbReference type="InterPro" id="IPR001805">
    <property type="entry name" value="Adenokinase"/>
</dbReference>
<evidence type="ECO:0000256" key="6">
    <source>
        <dbReference type="ARBA" id="ARBA00022726"/>
    </source>
</evidence>
<evidence type="ECO:0000259" key="12">
    <source>
        <dbReference type="Pfam" id="PF00294"/>
    </source>
</evidence>
<dbReference type="Gene3D" id="3.40.1190.20">
    <property type="match status" value="1"/>
</dbReference>
<dbReference type="InterPro" id="IPR029056">
    <property type="entry name" value="Ribokinase-like"/>
</dbReference>
<keyword evidence="7 11" id="KW-0547">Nucleotide-binding</keyword>
<dbReference type="InterPro" id="IPR002173">
    <property type="entry name" value="Carboh/pur_kinase_PfkB_CS"/>
</dbReference>
<evidence type="ECO:0000256" key="1">
    <source>
        <dbReference type="ARBA" id="ARBA00001946"/>
    </source>
</evidence>
<keyword evidence="9 11" id="KW-0067">ATP-binding</keyword>
<dbReference type="PANTHER" id="PTHR45769">
    <property type="entry name" value="ADENOSINE KINASE"/>
    <property type="match status" value="1"/>
</dbReference>
<evidence type="ECO:0000256" key="3">
    <source>
        <dbReference type="ARBA" id="ARBA00010688"/>
    </source>
</evidence>
<dbReference type="EC" id="2.7.1.20" evidence="4 11"/>
<dbReference type="UniPathway" id="UPA00588">
    <property type="reaction ID" value="UER00659"/>
</dbReference>
<dbReference type="GO" id="GO:0005634">
    <property type="term" value="C:nucleus"/>
    <property type="evidence" value="ECO:0007669"/>
    <property type="project" value="TreeGrafter"/>
</dbReference>
<comment type="caution">
    <text evidence="13">The sequence shown here is derived from an EMBL/GenBank/DDBJ whole genome shotgun (WGS) entry which is preliminary data.</text>
</comment>
<comment type="catalytic activity">
    <reaction evidence="11">
        <text>adenosine + ATP = AMP + ADP + H(+)</text>
        <dbReference type="Rhea" id="RHEA:20824"/>
        <dbReference type="ChEBI" id="CHEBI:15378"/>
        <dbReference type="ChEBI" id="CHEBI:16335"/>
        <dbReference type="ChEBI" id="CHEBI:30616"/>
        <dbReference type="ChEBI" id="CHEBI:456215"/>
        <dbReference type="ChEBI" id="CHEBI:456216"/>
        <dbReference type="EC" id="2.7.1.20"/>
    </reaction>
</comment>
<evidence type="ECO:0000256" key="2">
    <source>
        <dbReference type="ARBA" id="ARBA00004801"/>
    </source>
</evidence>
<dbReference type="Pfam" id="PF00294">
    <property type="entry name" value="PfkB"/>
    <property type="match status" value="1"/>
</dbReference>
<evidence type="ECO:0000256" key="4">
    <source>
        <dbReference type="ARBA" id="ARBA00012119"/>
    </source>
</evidence>
<feature type="domain" description="Carbohydrate kinase PfkB" evidence="12">
    <location>
        <begin position="98"/>
        <end position="189"/>
    </location>
</feature>
<keyword evidence="11" id="KW-0460">Magnesium</keyword>
<dbReference type="GO" id="GO:0005829">
    <property type="term" value="C:cytosol"/>
    <property type="evidence" value="ECO:0007669"/>
    <property type="project" value="TreeGrafter"/>
</dbReference>
<comment type="pathway">
    <text evidence="2 11">Purine metabolism; AMP biosynthesis via salvage pathway; AMP from adenosine: step 1/1.</text>
</comment>
<dbReference type="PANTHER" id="PTHR45769:SF3">
    <property type="entry name" value="ADENOSINE KINASE"/>
    <property type="match status" value="1"/>
</dbReference>
<sequence>MTKLPPPPNNIAAPPPPCCTNSTTALASSRHITSFQNHLLHPSSTMTKLPPPPNNIAAPPPLCHTNSLGMEEVVEVWINFFGSPTIDLHDEPFCYLYLYMDYIFGNETEARTFSKAQGWEISHLPKASQKHKRITVITQGADPVSVAEDEKIKLYPMILLPKDKLVDTNGAGDAFVGGLLSQLVKQKPIK</sequence>
<keyword evidence="5 11" id="KW-0808">Transferase</keyword>
<dbReference type="GO" id="GO:0006144">
    <property type="term" value="P:purine nucleobase metabolic process"/>
    <property type="evidence" value="ECO:0007669"/>
    <property type="project" value="TreeGrafter"/>
</dbReference>
<evidence type="ECO:0000256" key="10">
    <source>
        <dbReference type="PIRSR" id="PIRSR601805-1"/>
    </source>
</evidence>
<comment type="cofactor">
    <cofactor evidence="1 11">
        <name>Mg(2+)</name>
        <dbReference type="ChEBI" id="CHEBI:18420"/>
    </cofactor>
</comment>
<evidence type="ECO:0000256" key="5">
    <source>
        <dbReference type="ARBA" id="ARBA00022679"/>
    </source>
</evidence>
<evidence type="ECO:0000313" key="13">
    <source>
        <dbReference type="EMBL" id="RZB68293.1"/>
    </source>
</evidence>
<dbReference type="InterPro" id="IPR011611">
    <property type="entry name" value="PfkB_dom"/>
</dbReference>
<dbReference type="EMBL" id="QZWG01000014">
    <property type="protein sequence ID" value="RZB68293.1"/>
    <property type="molecule type" value="Genomic_DNA"/>
</dbReference>
<proteinExistence type="inferred from homology"/>
<comment type="similarity">
    <text evidence="3 11">Belongs to the carbohydrate kinase PfkB family.</text>
</comment>